<reference evidence="4 5" key="1">
    <citation type="journal article" date="2018" name="Nat. Ecol. Evol.">
        <title>Pezizomycetes genomes reveal the molecular basis of ectomycorrhizal truffle lifestyle.</title>
        <authorList>
            <person name="Murat C."/>
            <person name="Payen T."/>
            <person name="Noel B."/>
            <person name="Kuo A."/>
            <person name="Morin E."/>
            <person name="Chen J."/>
            <person name="Kohler A."/>
            <person name="Krizsan K."/>
            <person name="Balestrini R."/>
            <person name="Da Silva C."/>
            <person name="Montanini B."/>
            <person name="Hainaut M."/>
            <person name="Levati E."/>
            <person name="Barry K.W."/>
            <person name="Belfiori B."/>
            <person name="Cichocki N."/>
            <person name="Clum A."/>
            <person name="Dockter R.B."/>
            <person name="Fauchery L."/>
            <person name="Guy J."/>
            <person name="Iotti M."/>
            <person name="Le Tacon F."/>
            <person name="Lindquist E.A."/>
            <person name="Lipzen A."/>
            <person name="Malagnac F."/>
            <person name="Mello A."/>
            <person name="Molinier V."/>
            <person name="Miyauchi S."/>
            <person name="Poulain J."/>
            <person name="Riccioni C."/>
            <person name="Rubini A."/>
            <person name="Sitrit Y."/>
            <person name="Splivallo R."/>
            <person name="Traeger S."/>
            <person name="Wang M."/>
            <person name="Zifcakova L."/>
            <person name="Wipf D."/>
            <person name="Zambonelli A."/>
            <person name="Paolocci F."/>
            <person name="Nowrousian M."/>
            <person name="Ottonello S."/>
            <person name="Baldrian P."/>
            <person name="Spatafora J.W."/>
            <person name="Henrissat B."/>
            <person name="Nagy L.G."/>
            <person name="Aury J.M."/>
            <person name="Wincker P."/>
            <person name="Grigoriev I.V."/>
            <person name="Bonfante P."/>
            <person name="Martin F.M."/>
        </authorList>
    </citation>
    <scope>NUCLEOTIDE SEQUENCE [LARGE SCALE GENOMIC DNA]</scope>
    <source>
        <strain evidence="4 5">CCBAS932</strain>
    </source>
</reference>
<keyword evidence="5" id="KW-1185">Reference proteome</keyword>
<feature type="region of interest" description="Disordered" evidence="2">
    <location>
        <begin position="59"/>
        <end position="92"/>
    </location>
</feature>
<keyword evidence="1" id="KW-0863">Zinc-finger</keyword>
<name>A0A3N4KGN3_9PEZI</name>
<sequence length="185" mass="21116">MLQKEAETELSFRFCYPKPTNNKQEMESTIQSISNAPTAVQDKKQGLWTCEICNHPMGERSQQSHLAGKKHKAKAQKIEQRSSNENSPSVHGNLMELGSPKTGALAREVITDPVKLSYLRMKQQMELYGERKALAAIHELYTQKQYYMAKSVKAMKIVTRPLQISRCQNHPYFSFGKSPIYILPL</sequence>
<dbReference type="SUPFAM" id="SSF57667">
    <property type="entry name" value="beta-beta-alpha zinc fingers"/>
    <property type="match status" value="1"/>
</dbReference>
<evidence type="ECO:0000256" key="1">
    <source>
        <dbReference type="ARBA" id="ARBA00022771"/>
    </source>
</evidence>
<dbReference type="AlphaFoldDB" id="A0A3N4KGN3"/>
<dbReference type="InterPro" id="IPR003604">
    <property type="entry name" value="Matrin/U1-like-C_Znf_C2H2"/>
</dbReference>
<dbReference type="SMART" id="SM00451">
    <property type="entry name" value="ZnF_U1"/>
    <property type="match status" value="1"/>
</dbReference>
<protein>
    <recommendedName>
        <fullName evidence="3">U1-type domain-containing protein</fullName>
    </recommendedName>
</protein>
<organism evidence="4 5">
    <name type="scientific">Morchella conica CCBAS932</name>
    <dbReference type="NCBI Taxonomy" id="1392247"/>
    <lineage>
        <taxon>Eukaryota</taxon>
        <taxon>Fungi</taxon>
        <taxon>Dikarya</taxon>
        <taxon>Ascomycota</taxon>
        <taxon>Pezizomycotina</taxon>
        <taxon>Pezizomycetes</taxon>
        <taxon>Pezizales</taxon>
        <taxon>Morchellaceae</taxon>
        <taxon>Morchella</taxon>
    </lineage>
</organism>
<keyword evidence="1" id="KW-0862">Zinc</keyword>
<accession>A0A3N4KGN3</accession>
<evidence type="ECO:0000256" key="2">
    <source>
        <dbReference type="SAM" id="MobiDB-lite"/>
    </source>
</evidence>
<evidence type="ECO:0000313" key="4">
    <source>
        <dbReference type="EMBL" id="RPB09667.1"/>
    </source>
</evidence>
<dbReference type="Proteomes" id="UP000277580">
    <property type="component" value="Unassembled WGS sequence"/>
</dbReference>
<dbReference type="InterPro" id="IPR036236">
    <property type="entry name" value="Znf_C2H2_sf"/>
</dbReference>
<dbReference type="InParanoid" id="A0A3N4KGN3"/>
<evidence type="ECO:0000313" key="5">
    <source>
        <dbReference type="Proteomes" id="UP000277580"/>
    </source>
</evidence>
<dbReference type="Gene3D" id="3.30.160.60">
    <property type="entry name" value="Classic Zinc Finger"/>
    <property type="match status" value="1"/>
</dbReference>
<dbReference type="GO" id="GO:0008270">
    <property type="term" value="F:zinc ion binding"/>
    <property type="evidence" value="ECO:0007669"/>
    <property type="project" value="UniProtKB-KW"/>
</dbReference>
<feature type="domain" description="U1-type" evidence="3">
    <location>
        <begin position="45"/>
        <end position="78"/>
    </location>
</feature>
<dbReference type="EMBL" id="ML119150">
    <property type="protein sequence ID" value="RPB09667.1"/>
    <property type="molecule type" value="Genomic_DNA"/>
</dbReference>
<evidence type="ECO:0000259" key="3">
    <source>
        <dbReference type="SMART" id="SM00451"/>
    </source>
</evidence>
<keyword evidence="1" id="KW-0479">Metal-binding</keyword>
<dbReference type="GO" id="GO:0003676">
    <property type="term" value="F:nucleic acid binding"/>
    <property type="evidence" value="ECO:0007669"/>
    <property type="project" value="InterPro"/>
</dbReference>
<proteinExistence type="predicted"/>
<gene>
    <name evidence="4" type="ORF">P167DRAFT_297358</name>
</gene>